<dbReference type="Pfam" id="PF13620">
    <property type="entry name" value="CarboxypepD_reg"/>
    <property type="match status" value="1"/>
</dbReference>
<evidence type="ECO:0000256" key="1">
    <source>
        <dbReference type="ARBA" id="ARBA00004442"/>
    </source>
</evidence>
<dbReference type="CDD" id="cd07185">
    <property type="entry name" value="OmpA_C-like"/>
    <property type="match status" value="1"/>
</dbReference>
<evidence type="ECO:0000256" key="4">
    <source>
        <dbReference type="PROSITE-ProRule" id="PRU00473"/>
    </source>
</evidence>
<dbReference type="InterPro" id="IPR006665">
    <property type="entry name" value="OmpA-like"/>
</dbReference>
<accession>A0A0A2GVR1</accession>
<name>A0A0A2GVR1_9FLAO</name>
<keyword evidence="8" id="KW-1185">Reference proteome</keyword>
<evidence type="ECO:0000259" key="6">
    <source>
        <dbReference type="PROSITE" id="PS51123"/>
    </source>
</evidence>
<dbReference type="EMBL" id="JSAQ01000001">
    <property type="protein sequence ID" value="KGO06638.1"/>
    <property type="molecule type" value="Genomic_DNA"/>
</dbReference>
<gene>
    <name evidence="7" type="ORF">NV36_07135</name>
</gene>
<keyword evidence="3" id="KW-0998">Cell outer membrane</keyword>
<dbReference type="PANTHER" id="PTHR30329:SF21">
    <property type="entry name" value="LIPOPROTEIN YIAD-RELATED"/>
    <property type="match status" value="1"/>
</dbReference>
<dbReference type="InterPro" id="IPR011042">
    <property type="entry name" value="6-blade_b-propeller_TolB-like"/>
</dbReference>
<dbReference type="Gene3D" id="2.60.40.1120">
    <property type="entry name" value="Carboxypeptidase-like, regulatory domain"/>
    <property type="match status" value="1"/>
</dbReference>
<proteinExistence type="predicted"/>
<dbReference type="Pfam" id="PF07676">
    <property type="entry name" value="PD40"/>
    <property type="match status" value="2"/>
</dbReference>
<dbReference type="PRINTS" id="PR01021">
    <property type="entry name" value="OMPADOMAIN"/>
</dbReference>
<dbReference type="SUPFAM" id="SSF82171">
    <property type="entry name" value="DPP6 N-terminal domain-like"/>
    <property type="match status" value="1"/>
</dbReference>
<sequence>MKTTLTFFTVTALLLCTFTALGQDQLTYTALADNVANYSAEEKPFYGDNGFKFETFNTGINSKYSDYGIGFFREKFISFSARKIGGLAKKDPISNEPYTKLYCSDITYDYDLKRPLLFSSILNRNDNLGTLAFSQDGNTLYFTQSKEDHTQSFELYRAEMNPEREGEWINITALSVNGDYSVENPHLSRNGEWLYFSSNKPEAIGGFDIFRIAVKDNELIGKAERIEGSVNTVLDEKFPQTSLDGKYLYFSSKGHDSQGGYDIFRSRKSKLGFVSTRNLGSTINSPKDEVAFIQANENIGYMTSNRDGGNGGYDIYKIEESILALSVAGKVIDAETEIALANATVALLDDYGEEVVSVRSNIDGSYNFPVEGFVNYTVIAYKDGFETTRETFNTAAQEDKIFVKNLVLGATPAPIVKTAEKTILKIDNILFDLDSDRIKEVSTITLNTVVATLKANPSIKIAINAHTDAQGSAGYNKRLSMRRAASAMNYLLSKGISKDRLQSQGFGEEQLLINCTSCTPQENELNRRIEFIVISKE</sequence>
<evidence type="ECO:0000313" key="8">
    <source>
        <dbReference type="Proteomes" id="UP000030140"/>
    </source>
</evidence>
<feature type="signal peptide" evidence="5">
    <location>
        <begin position="1"/>
        <end position="22"/>
    </location>
</feature>
<dbReference type="PROSITE" id="PS51123">
    <property type="entry name" value="OMPA_2"/>
    <property type="match status" value="1"/>
</dbReference>
<comment type="subcellular location">
    <subcellularLocation>
        <location evidence="1">Cell outer membrane</location>
    </subcellularLocation>
</comment>
<evidence type="ECO:0000256" key="5">
    <source>
        <dbReference type="SAM" id="SignalP"/>
    </source>
</evidence>
<dbReference type="SUPFAM" id="SSF103088">
    <property type="entry name" value="OmpA-like"/>
    <property type="match status" value="1"/>
</dbReference>
<dbReference type="Proteomes" id="UP000030140">
    <property type="component" value="Unassembled WGS sequence"/>
</dbReference>
<evidence type="ECO:0000256" key="3">
    <source>
        <dbReference type="ARBA" id="ARBA00023237"/>
    </source>
</evidence>
<dbReference type="GO" id="GO:0009279">
    <property type="term" value="C:cell outer membrane"/>
    <property type="evidence" value="ECO:0007669"/>
    <property type="project" value="UniProtKB-SubCell"/>
</dbReference>
<reference evidence="7 8" key="1">
    <citation type="submission" date="2014-10" db="EMBL/GenBank/DDBJ databases">
        <title>Draft genome sequence of the proteorhodopsin-containing marine bacterium Dokdonia donghaensis.</title>
        <authorList>
            <person name="Gomez-Consarnau L."/>
            <person name="Gonzalez J.M."/>
            <person name="Riedel T."/>
            <person name="Jaenicke S."/>
            <person name="Wagner-Doebler I."/>
            <person name="Fuhrman J.A."/>
        </authorList>
    </citation>
    <scope>NUCLEOTIDE SEQUENCE [LARGE SCALE GENOMIC DNA]</scope>
    <source>
        <strain evidence="7 8">DSW-1</strain>
    </source>
</reference>
<keyword evidence="2 4" id="KW-0472">Membrane</keyword>
<dbReference type="InterPro" id="IPR011659">
    <property type="entry name" value="WD40"/>
</dbReference>
<dbReference type="SUPFAM" id="SSF49478">
    <property type="entry name" value="Cna protein B-type domain"/>
    <property type="match status" value="1"/>
</dbReference>
<organism evidence="7 8">
    <name type="scientific">Dokdonia donghaensis DSW-1</name>
    <dbReference type="NCBI Taxonomy" id="1300343"/>
    <lineage>
        <taxon>Bacteria</taxon>
        <taxon>Pseudomonadati</taxon>
        <taxon>Bacteroidota</taxon>
        <taxon>Flavobacteriia</taxon>
        <taxon>Flavobacteriales</taxon>
        <taxon>Flavobacteriaceae</taxon>
        <taxon>Dokdonia</taxon>
    </lineage>
</organism>
<dbReference type="InterPro" id="IPR050330">
    <property type="entry name" value="Bact_OuterMem_StrucFunc"/>
</dbReference>
<dbReference type="InterPro" id="IPR036737">
    <property type="entry name" value="OmpA-like_sf"/>
</dbReference>
<protein>
    <recommendedName>
        <fullName evidence="6">OmpA-like domain-containing protein</fullName>
    </recommendedName>
</protein>
<dbReference type="Pfam" id="PF00691">
    <property type="entry name" value="OmpA"/>
    <property type="match status" value="1"/>
</dbReference>
<feature type="chain" id="PRO_5001987299" description="OmpA-like domain-containing protein" evidence="5">
    <location>
        <begin position="23"/>
        <end position="537"/>
    </location>
</feature>
<dbReference type="InterPro" id="IPR006664">
    <property type="entry name" value="OMP_bac"/>
</dbReference>
<evidence type="ECO:0000313" key="7">
    <source>
        <dbReference type="EMBL" id="KGO06638.1"/>
    </source>
</evidence>
<evidence type="ECO:0000256" key="2">
    <source>
        <dbReference type="ARBA" id="ARBA00023136"/>
    </source>
</evidence>
<comment type="caution">
    <text evidence="7">The sequence shown here is derived from an EMBL/GenBank/DDBJ whole genome shotgun (WGS) entry which is preliminary data.</text>
</comment>
<dbReference type="PANTHER" id="PTHR30329">
    <property type="entry name" value="STATOR ELEMENT OF FLAGELLAR MOTOR COMPLEX"/>
    <property type="match status" value="1"/>
</dbReference>
<feature type="domain" description="OmpA-like" evidence="6">
    <location>
        <begin position="418"/>
        <end position="537"/>
    </location>
</feature>
<dbReference type="Gene3D" id="3.30.1330.60">
    <property type="entry name" value="OmpA-like domain"/>
    <property type="match status" value="1"/>
</dbReference>
<dbReference type="Gene3D" id="2.120.10.30">
    <property type="entry name" value="TolB, C-terminal domain"/>
    <property type="match status" value="1"/>
</dbReference>
<dbReference type="RefSeq" id="WP_035325767.1">
    <property type="nucleotide sequence ID" value="NZ_CP015125.1"/>
</dbReference>
<keyword evidence="5" id="KW-0732">Signal</keyword>
<dbReference type="AlphaFoldDB" id="A0A0A2GVR1"/>